<dbReference type="Gene3D" id="3.50.30.40">
    <property type="entry name" value="Ribonuclease E inhibitor RraA/RraA-like"/>
    <property type="match status" value="1"/>
</dbReference>
<proteinExistence type="predicted"/>
<evidence type="ECO:0000313" key="2">
    <source>
        <dbReference type="EMBL" id="CAB4745119.1"/>
    </source>
</evidence>
<dbReference type="EMBL" id="CAEZYX010000087">
    <property type="protein sequence ID" value="CAB4745119.1"/>
    <property type="molecule type" value="Genomic_DNA"/>
</dbReference>
<dbReference type="AlphaFoldDB" id="A0A6J6TFQ0"/>
<protein>
    <submittedName>
        <fullName evidence="2">Unannotated protein</fullName>
    </submittedName>
</protein>
<gene>
    <name evidence="1" type="ORF">UFOPK2312_00747</name>
    <name evidence="2" type="ORF">UFOPK2802_00797</name>
</gene>
<dbReference type="PANTHER" id="PTHR33254">
    <property type="entry name" value="4-HYDROXY-4-METHYL-2-OXOGLUTARATE ALDOLASE 3-RELATED"/>
    <property type="match status" value="1"/>
</dbReference>
<dbReference type="EMBL" id="CAEZWY010000078">
    <property type="protein sequence ID" value="CAB4674191.1"/>
    <property type="molecule type" value="Genomic_DNA"/>
</dbReference>
<dbReference type="CDD" id="cd16841">
    <property type="entry name" value="RraA_family"/>
    <property type="match status" value="1"/>
</dbReference>
<dbReference type="InterPro" id="IPR036704">
    <property type="entry name" value="RraA/RraA-like_sf"/>
</dbReference>
<sequence>MTDQFDSDTVAKLIGRLNGVSSTSLADASKSGTPLRELSCEIIAVRPELKLVGRAITVDASDGLLSMLAALKIATAGDVLVVRGSKSGAVSGELFATEADRIGVTGIVIDGYCRDRSVLLSIDLPIYARGSKPSALGTSALPVIQIPLVIETVTIQPGDYLVGDADGIVVGSVAEFMAVIDRAEEIEKFEAELRMKIINGSSLLQHMNYDEHLSALQSGKESKLNFS</sequence>
<reference evidence="2" key="1">
    <citation type="submission" date="2020-05" db="EMBL/GenBank/DDBJ databases">
        <authorList>
            <person name="Chiriac C."/>
            <person name="Salcher M."/>
            <person name="Ghai R."/>
            <person name="Kavagutti S V."/>
        </authorList>
    </citation>
    <scope>NUCLEOTIDE SEQUENCE</scope>
</reference>
<accession>A0A6J6TFQ0</accession>
<dbReference type="PANTHER" id="PTHR33254:SF4">
    <property type="entry name" value="4-HYDROXY-4-METHYL-2-OXOGLUTARATE ALDOLASE 3-RELATED"/>
    <property type="match status" value="1"/>
</dbReference>
<organism evidence="2">
    <name type="scientific">freshwater metagenome</name>
    <dbReference type="NCBI Taxonomy" id="449393"/>
    <lineage>
        <taxon>unclassified sequences</taxon>
        <taxon>metagenomes</taxon>
        <taxon>ecological metagenomes</taxon>
    </lineage>
</organism>
<evidence type="ECO:0000313" key="1">
    <source>
        <dbReference type="EMBL" id="CAB4674191.1"/>
    </source>
</evidence>
<dbReference type="Pfam" id="PF03737">
    <property type="entry name" value="RraA-like"/>
    <property type="match status" value="1"/>
</dbReference>
<dbReference type="InterPro" id="IPR005493">
    <property type="entry name" value="RraA/RraA-like"/>
</dbReference>
<dbReference type="SUPFAM" id="SSF89562">
    <property type="entry name" value="RraA-like"/>
    <property type="match status" value="1"/>
</dbReference>
<name>A0A6J6TFQ0_9ZZZZ</name>